<feature type="compositionally biased region" description="Basic and acidic residues" evidence="10">
    <location>
        <begin position="457"/>
        <end position="477"/>
    </location>
</feature>
<evidence type="ECO:0000313" key="14">
    <source>
        <dbReference type="Proteomes" id="UP000694580"/>
    </source>
</evidence>
<dbReference type="PANTHER" id="PTHR19336">
    <property type="entry name" value="UNCHARACTERIZED DUF1167"/>
    <property type="match status" value="1"/>
</dbReference>
<name>A0AAY4DP04_9TELE</name>
<evidence type="ECO:0000259" key="11">
    <source>
        <dbReference type="Pfam" id="PF06657"/>
    </source>
</evidence>
<evidence type="ECO:0000256" key="4">
    <source>
        <dbReference type="ARBA" id="ARBA00022701"/>
    </source>
</evidence>
<dbReference type="AlphaFoldDB" id="A0AAY4DP04"/>
<feature type="compositionally biased region" description="Low complexity" evidence="10">
    <location>
        <begin position="233"/>
        <end position="242"/>
    </location>
</feature>
<protein>
    <recommendedName>
        <fullName evidence="7">Centrosomal protein 57kDa-like protein 1</fullName>
    </recommendedName>
    <alternativeName>
        <fullName evidence="8">Cep57-related protein</fullName>
    </alternativeName>
</protein>
<feature type="domain" description="Cep57 centrosome microtubule-binding" evidence="11">
    <location>
        <begin position="341"/>
        <end position="406"/>
    </location>
</feature>
<keyword evidence="5 9" id="KW-0175">Coiled coil</keyword>
<feature type="region of interest" description="Disordered" evidence="10">
    <location>
        <begin position="233"/>
        <end position="283"/>
    </location>
</feature>
<dbReference type="GO" id="GO:0005813">
    <property type="term" value="C:centrosome"/>
    <property type="evidence" value="ECO:0007669"/>
    <property type="project" value="UniProtKB-SubCell"/>
</dbReference>
<evidence type="ECO:0000256" key="7">
    <source>
        <dbReference type="ARBA" id="ARBA00041218"/>
    </source>
</evidence>
<dbReference type="GeneTree" id="ENSGT00530000063695"/>
<dbReference type="GO" id="GO:0008017">
    <property type="term" value="F:microtubule binding"/>
    <property type="evidence" value="ECO:0007669"/>
    <property type="project" value="InterPro"/>
</dbReference>
<evidence type="ECO:0000259" key="12">
    <source>
        <dbReference type="Pfam" id="PF14073"/>
    </source>
</evidence>
<dbReference type="Ensembl" id="ENSDCDT00010056291.1">
    <property type="protein sequence ID" value="ENSDCDP00010046096.1"/>
    <property type="gene ID" value="ENSDCDG00010028256.1"/>
</dbReference>
<dbReference type="GO" id="GO:0043015">
    <property type="term" value="F:gamma-tubulin binding"/>
    <property type="evidence" value="ECO:0007669"/>
    <property type="project" value="InterPro"/>
</dbReference>
<proteinExistence type="inferred from homology"/>
<evidence type="ECO:0000256" key="6">
    <source>
        <dbReference type="ARBA" id="ARBA00023212"/>
    </source>
</evidence>
<accession>A0AAY4DP04</accession>
<dbReference type="Gene3D" id="1.20.58.90">
    <property type="match status" value="1"/>
</dbReference>
<keyword evidence="14" id="KW-1185">Reference proteome</keyword>
<feature type="region of interest" description="Disordered" evidence="10">
    <location>
        <begin position="297"/>
        <end position="344"/>
    </location>
</feature>
<evidence type="ECO:0000256" key="2">
    <source>
        <dbReference type="ARBA" id="ARBA00008179"/>
    </source>
</evidence>
<gene>
    <name evidence="13" type="primary">CEP57L1</name>
</gene>
<evidence type="ECO:0000256" key="5">
    <source>
        <dbReference type="ARBA" id="ARBA00023054"/>
    </source>
</evidence>
<reference evidence="13 14" key="1">
    <citation type="submission" date="2020-06" db="EMBL/GenBank/DDBJ databases">
        <authorList>
            <consortium name="Wellcome Sanger Institute Data Sharing"/>
        </authorList>
    </citation>
    <scope>NUCLEOTIDE SEQUENCE [LARGE SCALE GENOMIC DNA]</scope>
</reference>
<dbReference type="InterPro" id="IPR051756">
    <property type="entry name" value="Centrosomal_MT-associated"/>
</dbReference>
<dbReference type="InterPro" id="IPR025913">
    <property type="entry name" value="Cep57_CLD"/>
</dbReference>
<evidence type="ECO:0000256" key="9">
    <source>
        <dbReference type="SAM" id="Coils"/>
    </source>
</evidence>
<feature type="region of interest" description="Disordered" evidence="10">
    <location>
        <begin position="402"/>
        <end position="477"/>
    </location>
</feature>
<dbReference type="GO" id="GO:0005874">
    <property type="term" value="C:microtubule"/>
    <property type="evidence" value="ECO:0007669"/>
    <property type="project" value="UniProtKB-KW"/>
</dbReference>
<feature type="coiled-coil region" evidence="9">
    <location>
        <begin position="170"/>
        <end position="225"/>
    </location>
</feature>
<feature type="compositionally biased region" description="Polar residues" evidence="10">
    <location>
        <begin position="410"/>
        <end position="441"/>
    </location>
</feature>
<dbReference type="PANTHER" id="PTHR19336:SF10">
    <property type="entry name" value="CENTROSOMAL PROTEIN CEP57L1"/>
    <property type="match status" value="1"/>
</dbReference>
<keyword evidence="6" id="KW-0206">Cytoskeleton</keyword>
<evidence type="ECO:0000256" key="3">
    <source>
        <dbReference type="ARBA" id="ARBA00022490"/>
    </source>
</evidence>
<keyword evidence="4" id="KW-0493">Microtubule</keyword>
<reference evidence="13" key="2">
    <citation type="submission" date="2025-08" db="UniProtKB">
        <authorList>
            <consortium name="Ensembl"/>
        </authorList>
    </citation>
    <scope>IDENTIFICATION</scope>
</reference>
<dbReference type="Proteomes" id="UP000694580">
    <property type="component" value="Chromosome 14"/>
</dbReference>
<evidence type="ECO:0000313" key="13">
    <source>
        <dbReference type="Ensembl" id="ENSDCDP00010046096.1"/>
    </source>
</evidence>
<sequence>MDQLNSPSKHSYVGSFFQPPDKLSHPVFVKDGPLPRVPHQDQNSPGTSSRAVMAALRTLQEKMRRLQLERLQTESCARRPAVATQECPTQTTILDVRQHHKTDHAQMPELASQLNFAETRCVLLEKQLGYMKKMLTSAEEHGMAELPLSDRATHTLTGTVRLENSSPGHLQQQLHKLEKLERECVKLTHTQSLAERKIQLLEQKLNEEKKERELIQEKAEEMQRELKASSLFLQSTASSSRPVSKKKSKAAAKKPCAVKSEAGPPVTKRPPFIAGTSTSTSHSVGANMQSVHYLLQQQKSQASGRGRGVKCQRKSGARQGKGTQSAPRRGVKAPGPQQGASSVDSLSQLLQALESELELMSREHQELVSQISEENSVCVKEALEIDLDALVKKMEEKAAQVTHLRRRQGSARSLQQTACSSKNPEQQQRRFSPRSKVSSGARSRVQPLSPCRTTHPCRQEMHTLRSSLRRDDISWET</sequence>
<comment type="similarity">
    <text evidence="2">Belongs to the translokin family.</text>
</comment>
<feature type="compositionally biased region" description="Basic residues" evidence="10">
    <location>
        <begin position="307"/>
        <end position="316"/>
    </location>
</feature>
<dbReference type="InterPro" id="IPR024957">
    <property type="entry name" value="Cep57_MT-bd_dom"/>
</dbReference>
<dbReference type="Pfam" id="PF06657">
    <property type="entry name" value="Cep57_MT_bd"/>
    <property type="match status" value="1"/>
</dbReference>
<dbReference type="GO" id="GO:0042802">
    <property type="term" value="F:identical protein binding"/>
    <property type="evidence" value="ECO:0007669"/>
    <property type="project" value="InterPro"/>
</dbReference>
<dbReference type="GeneID" id="114803147"/>
<comment type="subcellular location">
    <subcellularLocation>
        <location evidence="1">Cytoplasm</location>
        <location evidence="1">Cytoskeleton</location>
        <location evidence="1">Microtubule organizing center</location>
        <location evidence="1">Centrosome</location>
    </subcellularLocation>
</comment>
<evidence type="ECO:0000256" key="8">
    <source>
        <dbReference type="ARBA" id="ARBA00042578"/>
    </source>
</evidence>
<keyword evidence="3" id="KW-0963">Cytoplasm</keyword>
<feature type="region of interest" description="Disordered" evidence="10">
    <location>
        <begin position="1"/>
        <end position="49"/>
    </location>
</feature>
<feature type="compositionally biased region" description="Polar residues" evidence="10">
    <location>
        <begin position="40"/>
        <end position="49"/>
    </location>
</feature>
<dbReference type="Pfam" id="PF14073">
    <property type="entry name" value="Cep57_CLD"/>
    <property type="match status" value="1"/>
</dbReference>
<evidence type="ECO:0000256" key="10">
    <source>
        <dbReference type="SAM" id="MobiDB-lite"/>
    </source>
</evidence>
<feature type="compositionally biased region" description="Basic residues" evidence="10">
    <location>
        <begin position="243"/>
        <end position="252"/>
    </location>
</feature>
<dbReference type="RefSeq" id="XP_028858345.1">
    <property type="nucleotide sequence ID" value="XM_029002512.1"/>
</dbReference>
<feature type="domain" description="Cep57 centrosome localisation" evidence="12">
    <location>
        <begin position="51"/>
        <end position="230"/>
    </location>
</feature>
<evidence type="ECO:0000256" key="1">
    <source>
        <dbReference type="ARBA" id="ARBA00004300"/>
    </source>
</evidence>
<organism evidence="13 14">
    <name type="scientific">Denticeps clupeoides</name>
    <name type="common">denticle herring</name>
    <dbReference type="NCBI Taxonomy" id="299321"/>
    <lineage>
        <taxon>Eukaryota</taxon>
        <taxon>Metazoa</taxon>
        <taxon>Chordata</taxon>
        <taxon>Craniata</taxon>
        <taxon>Vertebrata</taxon>
        <taxon>Euteleostomi</taxon>
        <taxon>Actinopterygii</taxon>
        <taxon>Neopterygii</taxon>
        <taxon>Teleostei</taxon>
        <taxon>Clupei</taxon>
        <taxon>Clupeiformes</taxon>
        <taxon>Denticipitoidei</taxon>
        <taxon>Denticipitidae</taxon>
        <taxon>Denticeps</taxon>
    </lineage>
</organism>
<reference evidence="13" key="3">
    <citation type="submission" date="2025-09" db="UniProtKB">
        <authorList>
            <consortium name="Ensembl"/>
        </authorList>
    </citation>
    <scope>IDENTIFICATION</scope>
</reference>